<sequence length="316" mass="37362">MCKKLLGILVLFSFLPHFLVCQNKFRENGWYHILSGQTDSISREPIVTVKDFISLRLETDYCKKNVISGQISKYKSRKWAKETEKTIGRQIAFVFNDSVITSLRVNCKIESGAFQITSILDKELPGIYEQLKQEKIDSIEALFEGWEKDSLFYTMPLEQRDSIRIATDYWEASAWVDLVTKPDEHYWYSITDSTEYKKLEEALQEELGKPDFSSKVSNYMKSEAYQAYKTYICNDPEYINLMFKSFLFKQFKGLNGYLIDDIIQTRYPLAPSIRAYVEKTDNSDDERFAVYKWQRKIWFLMNTEKRINNMKKKQLE</sequence>
<organism evidence="2 3">
    <name type="scientific">Phocaeicola vulgatus</name>
    <name type="common">Bacteroides vulgatus</name>
    <dbReference type="NCBI Taxonomy" id="821"/>
    <lineage>
        <taxon>Bacteria</taxon>
        <taxon>Pseudomonadati</taxon>
        <taxon>Bacteroidota</taxon>
        <taxon>Bacteroidia</taxon>
        <taxon>Bacteroidales</taxon>
        <taxon>Bacteroidaceae</taxon>
        <taxon>Phocaeicola</taxon>
    </lineage>
</organism>
<dbReference type="EMBL" id="CP043529">
    <property type="protein sequence ID" value="QEW38232.1"/>
    <property type="molecule type" value="Genomic_DNA"/>
</dbReference>
<dbReference type="RefSeq" id="WP_134855554.1">
    <property type="nucleotide sequence ID" value="NZ_CACRTA010000009.1"/>
</dbReference>
<reference evidence="2 3" key="1">
    <citation type="submission" date="2019-09" db="EMBL/GenBank/DDBJ databases">
        <title>Commensal-derived Metabolites Govern Vibrio cholerae Pathogenesis in Host.</title>
        <authorList>
            <person name="Yoon S.S."/>
            <person name="Yoon M.Y."/>
        </authorList>
    </citation>
    <scope>NUCLEOTIDE SEQUENCE [LARGE SCALE GENOMIC DNA]</scope>
    <source>
        <strain evidence="2 3">VIC01</strain>
    </source>
</reference>
<evidence type="ECO:0000313" key="2">
    <source>
        <dbReference type="EMBL" id="QEW38232.1"/>
    </source>
</evidence>
<proteinExistence type="predicted"/>
<dbReference type="InterPro" id="IPR054384">
    <property type="entry name" value="SecDF_P1_head"/>
</dbReference>
<dbReference type="AlphaFoldDB" id="A0A5P3AWY9"/>
<dbReference type="Pfam" id="PF22599">
    <property type="entry name" value="SecDF_P1_head"/>
    <property type="match status" value="1"/>
</dbReference>
<name>A0A5P3AWY9_PHOVU</name>
<feature type="domain" description="SecDF P1 head subdomain" evidence="1">
    <location>
        <begin position="36"/>
        <end position="120"/>
    </location>
</feature>
<evidence type="ECO:0000259" key="1">
    <source>
        <dbReference type="Pfam" id="PF22599"/>
    </source>
</evidence>
<accession>A0A5P3AWY9</accession>
<dbReference type="Gene3D" id="3.30.1360.200">
    <property type="match status" value="1"/>
</dbReference>
<evidence type="ECO:0000313" key="3">
    <source>
        <dbReference type="Proteomes" id="UP000326091"/>
    </source>
</evidence>
<dbReference type="Proteomes" id="UP000326091">
    <property type="component" value="Chromosome"/>
</dbReference>
<protein>
    <recommendedName>
        <fullName evidence="1">SecDF P1 head subdomain domain-containing protein</fullName>
    </recommendedName>
</protein>
<gene>
    <name evidence="2" type="ORF">VIC01_03856</name>
</gene>